<protein>
    <submittedName>
        <fullName evidence="1">Uncharacterized protein</fullName>
    </submittedName>
</protein>
<dbReference type="RefSeq" id="WP_119538420.1">
    <property type="nucleotide sequence ID" value="NZ_QYRN01000001.1"/>
</dbReference>
<gene>
    <name evidence="1" type="ORF">D3218_03240</name>
</gene>
<comment type="caution">
    <text evidence="1">The sequence shown here is derived from an EMBL/GenBank/DDBJ whole genome shotgun (WGS) entry which is preliminary data.</text>
</comment>
<evidence type="ECO:0000313" key="2">
    <source>
        <dbReference type="Proteomes" id="UP000265750"/>
    </source>
</evidence>
<sequence length="78" mass="8467">MYQEAASYIVKVRRFAGGEQCPLAHDAKVILARAPNLCALISLRPRKGSSGTLTYTNHSIEETSPKLILGLQDHSTNG</sequence>
<dbReference type="Proteomes" id="UP000265750">
    <property type="component" value="Unassembled WGS sequence"/>
</dbReference>
<dbReference type="EMBL" id="QYRN01000001">
    <property type="protein sequence ID" value="RIY03764.1"/>
    <property type="molecule type" value="Genomic_DNA"/>
</dbReference>
<evidence type="ECO:0000313" key="1">
    <source>
        <dbReference type="EMBL" id="RIY03764.1"/>
    </source>
</evidence>
<proteinExistence type="predicted"/>
<dbReference type="AlphaFoldDB" id="A0A3A1WRR4"/>
<organism evidence="1 2">
    <name type="scientific">Aureimonas flava</name>
    <dbReference type="NCBI Taxonomy" id="2320271"/>
    <lineage>
        <taxon>Bacteria</taxon>
        <taxon>Pseudomonadati</taxon>
        <taxon>Pseudomonadota</taxon>
        <taxon>Alphaproteobacteria</taxon>
        <taxon>Hyphomicrobiales</taxon>
        <taxon>Aurantimonadaceae</taxon>
        <taxon>Aureimonas</taxon>
    </lineage>
</organism>
<reference evidence="2" key="1">
    <citation type="submission" date="2018-09" db="EMBL/GenBank/DDBJ databases">
        <authorList>
            <person name="Tuo L."/>
        </authorList>
    </citation>
    <scope>NUCLEOTIDE SEQUENCE [LARGE SCALE GENOMIC DNA]</scope>
    <source>
        <strain evidence="2">M2BS4Y-1</strain>
    </source>
</reference>
<keyword evidence="2" id="KW-1185">Reference proteome</keyword>
<accession>A0A3A1WRR4</accession>
<name>A0A3A1WRR4_9HYPH</name>